<gene>
    <name evidence="6" type="ORF">GK091_28745</name>
</gene>
<dbReference type="PROSITE" id="PS51257">
    <property type="entry name" value="PROKAR_LIPOPROTEIN"/>
    <property type="match status" value="1"/>
</dbReference>
<accession>A0A6M0ISB3</accession>
<feature type="domain" description="Multidrug resistance protein MdtA-like barrel-sandwich hybrid" evidence="5">
    <location>
        <begin position="39"/>
        <end position="217"/>
    </location>
</feature>
<reference evidence="6 7" key="1">
    <citation type="submission" date="2020-02" db="EMBL/GenBank/DDBJ databases">
        <title>Draft genome sequence of two Spirosoma agri KCTC 52727 and Spirosoma terrae KCTC 52035.</title>
        <authorList>
            <person name="Rojas J."/>
            <person name="Ambika Manirajan B."/>
            <person name="Ratering S."/>
            <person name="Suarez C."/>
            <person name="Schnell S."/>
        </authorList>
    </citation>
    <scope>NUCLEOTIDE SEQUENCE [LARGE SCALE GENOMIC DNA]</scope>
    <source>
        <strain evidence="6 7">KCTC 52727</strain>
    </source>
</reference>
<dbReference type="InterPro" id="IPR058625">
    <property type="entry name" value="MdtA-like_BSH"/>
</dbReference>
<dbReference type="Proteomes" id="UP000477386">
    <property type="component" value="Unassembled WGS sequence"/>
</dbReference>
<proteinExistence type="predicted"/>
<name>A0A6M0ISB3_9BACT</name>
<keyword evidence="2 3" id="KW-0175">Coiled coil</keyword>
<keyword evidence="7" id="KW-1185">Reference proteome</keyword>
<dbReference type="InterPro" id="IPR050465">
    <property type="entry name" value="UPF0194_transport"/>
</dbReference>
<comment type="subcellular location">
    <subcellularLocation>
        <location evidence="1">Cell envelope</location>
    </subcellularLocation>
</comment>
<dbReference type="GO" id="GO:0030313">
    <property type="term" value="C:cell envelope"/>
    <property type="evidence" value="ECO:0007669"/>
    <property type="project" value="UniProtKB-SubCell"/>
</dbReference>
<evidence type="ECO:0000256" key="4">
    <source>
        <dbReference type="SAM" id="SignalP"/>
    </source>
</evidence>
<dbReference type="PANTHER" id="PTHR32347:SF23">
    <property type="entry name" value="BLL5650 PROTEIN"/>
    <property type="match status" value="1"/>
</dbReference>
<keyword evidence="4" id="KW-0732">Signal</keyword>
<dbReference type="Gene3D" id="2.40.30.170">
    <property type="match status" value="1"/>
</dbReference>
<evidence type="ECO:0000256" key="3">
    <source>
        <dbReference type="SAM" id="Coils"/>
    </source>
</evidence>
<dbReference type="RefSeq" id="WP_164044201.1">
    <property type="nucleotide sequence ID" value="NZ_JAAGNZ010000011.1"/>
</dbReference>
<dbReference type="EMBL" id="JAAGNZ010000011">
    <property type="protein sequence ID" value="NEU70887.1"/>
    <property type="molecule type" value="Genomic_DNA"/>
</dbReference>
<evidence type="ECO:0000313" key="7">
    <source>
        <dbReference type="Proteomes" id="UP000477386"/>
    </source>
</evidence>
<sequence>MKSLIIHLTIAAIFALASCQTNQLDYDASGNFEADEIIVSSQQNGQILTFSPKEGDLLKAGVNLGQIDVTTTKLQKEQVQASMQALRQRTSNVGPQVELTRRQLVVQEAQMSQLLRERTRTENLIKADAATQKQLDDLNAQLDQMTKQLDVTRQQIRLQESNTATQNRSVLSETGSLAKAVEQYTVQVQKGQIINPVTGTVLTKYAFAGEMATIGKPLYRLANTDTLTLRAYITGSQLPQVEVDQPVTVRIDKGEKGFKLYPGTISWISSKSEFTPKTIQTKDERANLVYATKIRVKNDGYLKIGMYGEVILNAGKAKQTN</sequence>
<evidence type="ECO:0000256" key="2">
    <source>
        <dbReference type="ARBA" id="ARBA00023054"/>
    </source>
</evidence>
<feature type="signal peptide" evidence="4">
    <location>
        <begin position="1"/>
        <end position="17"/>
    </location>
</feature>
<dbReference type="AlphaFoldDB" id="A0A6M0ISB3"/>
<comment type="caution">
    <text evidence="6">The sequence shown here is derived from an EMBL/GenBank/DDBJ whole genome shotgun (WGS) entry which is preliminary data.</text>
</comment>
<evidence type="ECO:0000256" key="1">
    <source>
        <dbReference type="ARBA" id="ARBA00004196"/>
    </source>
</evidence>
<protein>
    <submittedName>
        <fullName evidence="6">HlyD family efflux transporter periplasmic adaptor subunit</fullName>
    </submittedName>
</protein>
<evidence type="ECO:0000259" key="5">
    <source>
        <dbReference type="Pfam" id="PF25917"/>
    </source>
</evidence>
<dbReference type="Pfam" id="PF25917">
    <property type="entry name" value="BSH_RND"/>
    <property type="match status" value="1"/>
</dbReference>
<feature type="coiled-coil region" evidence="3">
    <location>
        <begin position="97"/>
        <end position="162"/>
    </location>
</feature>
<organism evidence="6 7">
    <name type="scientific">Spirosoma agri</name>
    <dbReference type="NCBI Taxonomy" id="1987381"/>
    <lineage>
        <taxon>Bacteria</taxon>
        <taxon>Pseudomonadati</taxon>
        <taxon>Bacteroidota</taxon>
        <taxon>Cytophagia</taxon>
        <taxon>Cytophagales</taxon>
        <taxon>Cytophagaceae</taxon>
        <taxon>Spirosoma</taxon>
    </lineage>
</organism>
<dbReference type="PANTHER" id="PTHR32347">
    <property type="entry name" value="EFFLUX SYSTEM COMPONENT YKNX-RELATED"/>
    <property type="match status" value="1"/>
</dbReference>
<feature type="chain" id="PRO_5026980870" evidence="4">
    <location>
        <begin position="18"/>
        <end position="321"/>
    </location>
</feature>
<dbReference type="SUPFAM" id="SSF111369">
    <property type="entry name" value="HlyD-like secretion proteins"/>
    <property type="match status" value="1"/>
</dbReference>
<evidence type="ECO:0000313" key="6">
    <source>
        <dbReference type="EMBL" id="NEU70887.1"/>
    </source>
</evidence>